<proteinExistence type="predicted"/>
<dbReference type="RefSeq" id="WP_320688011.1">
    <property type="nucleotide sequence ID" value="NZ_JAXBLV010000198.1"/>
</dbReference>
<dbReference type="EMBL" id="JAXBLV010000198">
    <property type="protein sequence ID" value="MDY3561635.1"/>
    <property type="molecule type" value="Genomic_DNA"/>
</dbReference>
<name>A0ABU5F2R8_9BACT</name>
<keyword evidence="2 5" id="KW-0812">Transmembrane</keyword>
<evidence type="ECO:0000256" key="2">
    <source>
        <dbReference type="ARBA" id="ARBA00022692"/>
    </source>
</evidence>
<comment type="subcellular location">
    <subcellularLocation>
        <location evidence="1">Endomembrane system</location>
        <topology evidence="1">Multi-pass membrane protein</topology>
    </subcellularLocation>
</comment>
<evidence type="ECO:0000256" key="5">
    <source>
        <dbReference type="SAM" id="Phobius"/>
    </source>
</evidence>
<sequence>MASEAPSITAPEPVYRTPWQRWVGFWFPAADPTTLGFIRVTTGLLVLYIHIAYSIDLQQFFGKHGWYAAAYIERERHEYPWQVSPFWSWDPESVVPAKVPEFPHRRKAVVDFIRALPADGAKRKASLEFLRRVSDSDNPEAPVVALNWFQDMRTFPERRDRYLAALVSGQVPAVQADQPPTPAPPAFFAALPVAERERVANDVRAFWDVLPARDTGARAYVLNHFVELGPELRRALVHFLYTLPDDPAEREKKIEYLDYWNNEADKALRTGHKVFSVWFHVTDPTQMALVHACVLIAILLFTIGLFTRVTSVLTWIAVVCYIHRSQQILFGMDTMMNILLFYLMVGNSGAALSVDRLVARYRAARAGFARAGFARAGGALPPATQAFLDAPPPSRSAGLALRLIQVHFCFIYVAAGLSKLKGGAWWDGRALWDVVVNPEFTLMQYEWYEKALRAGATIKPLYYAVTVLGVWGTLFIEIAGPFLLWTRLRWLIILLATAMHAFIAVLMGLNLFELLMIIMLIAFLPDQVIRDRLRGGPALPRLKLAFAPGSAAATRAAALAVAVDAENQVALVPDPGATAPVLTDAQGTRTTGPHGVGALFRSLRLLAPLSFVLWVPGVRGWLAGRLFPAPAAVPQPAAPTAAS</sequence>
<feature type="transmembrane region" description="Helical" evidence="5">
    <location>
        <begin position="491"/>
        <end position="524"/>
    </location>
</feature>
<evidence type="ECO:0000313" key="8">
    <source>
        <dbReference type="Proteomes" id="UP001272242"/>
    </source>
</evidence>
<keyword evidence="4 5" id="KW-0472">Membrane</keyword>
<accession>A0ABU5F2R8</accession>
<evidence type="ECO:0000256" key="3">
    <source>
        <dbReference type="ARBA" id="ARBA00022989"/>
    </source>
</evidence>
<organism evidence="7 8">
    <name type="scientific">Gemmata algarum</name>
    <dbReference type="NCBI Taxonomy" id="2975278"/>
    <lineage>
        <taxon>Bacteria</taxon>
        <taxon>Pseudomonadati</taxon>
        <taxon>Planctomycetota</taxon>
        <taxon>Planctomycetia</taxon>
        <taxon>Gemmatales</taxon>
        <taxon>Gemmataceae</taxon>
        <taxon>Gemmata</taxon>
    </lineage>
</organism>
<dbReference type="InterPro" id="IPR052964">
    <property type="entry name" value="Sporulation_signal_mat"/>
</dbReference>
<feature type="transmembrane region" description="Helical" evidence="5">
    <location>
        <begin position="334"/>
        <end position="354"/>
    </location>
</feature>
<dbReference type="Proteomes" id="UP001272242">
    <property type="component" value="Unassembled WGS sequence"/>
</dbReference>
<keyword evidence="8" id="KW-1185">Reference proteome</keyword>
<feature type="transmembrane region" description="Helical" evidence="5">
    <location>
        <begin position="289"/>
        <end position="322"/>
    </location>
</feature>
<feature type="transmembrane region" description="Helical" evidence="5">
    <location>
        <begin position="461"/>
        <end position="485"/>
    </location>
</feature>
<reference evidence="8" key="1">
    <citation type="journal article" date="2023" name="Mar. Drugs">
        <title>Gemmata algarum, a Novel Planctomycete Isolated from an Algal Mat, Displays Antimicrobial Activity.</title>
        <authorList>
            <person name="Kumar G."/>
            <person name="Kallscheuer N."/>
            <person name="Kashif M."/>
            <person name="Ahamad S."/>
            <person name="Jagadeeshwari U."/>
            <person name="Pannikurungottu S."/>
            <person name="Haufschild T."/>
            <person name="Kabuu M."/>
            <person name="Sasikala C."/>
            <person name="Jogler C."/>
            <person name="Ramana C."/>
        </authorList>
    </citation>
    <scope>NUCLEOTIDE SEQUENCE [LARGE SCALE GENOMIC DNA]</scope>
    <source>
        <strain evidence="8">JC673</strain>
    </source>
</reference>
<protein>
    <submittedName>
        <fullName evidence="7">HTTM domain-containing protein</fullName>
    </submittedName>
</protein>
<evidence type="ECO:0000259" key="6">
    <source>
        <dbReference type="SMART" id="SM00752"/>
    </source>
</evidence>
<comment type="caution">
    <text evidence="7">The sequence shown here is derived from an EMBL/GenBank/DDBJ whole genome shotgun (WGS) entry which is preliminary data.</text>
</comment>
<evidence type="ECO:0000256" key="1">
    <source>
        <dbReference type="ARBA" id="ARBA00004127"/>
    </source>
</evidence>
<dbReference type="InterPro" id="IPR011020">
    <property type="entry name" value="HTTM-like"/>
</dbReference>
<dbReference type="PANTHER" id="PTHR39535">
    <property type="entry name" value="SPORULATION-DELAYING PROTEIN SDPB"/>
    <property type="match status" value="1"/>
</dbReference>
<evidence type="ECO:0000313" key="7">
    <source>
        <dbReference type="EMBL" id="MDY3561635.1"/>
    </source>
</evidence>
<keyword evidence="3 5" id="KW-1133">Transmembrane helix</keyword>
<evidence type="ECO:0000256" key="4">
    <source>
        <dbReference type="ARBA" id="ARBA00023136"/>
    </source>
</evidence>
<dbReference type="SMART" id="SM00752">
    <property type="entry name" value="HTTM"/>
    <property type="match status" value="1"/>
</dbReference>
<gene>
    <name evidence="7" type="ORF">R5W23_002914</name>
</gene>
<dbReference type="PANTHER" id="PTHR39535:SF2">
    <property type="entry name" value="HTTM DOMAIN-CONTAINING PROTEIN"/>
    <property type="match status" value="1"/>
</dbReference>
<feature type="domain" description="HTTM-like" evidence="6">
    <location>
        <begin position="227"/>
        <end position="528"/>
    </location>
</feature>